<dbReference type="InterPro" id="IPR024227">
    <property type="entry name" value="DUF3795"/>
</dbReference>
<proteinExistence type="predicted"/>
<dbReference type="Proteomes" id="UP000261257">
    <property type="component" value="Unassembled WGS sequence"/>
</dbReference>
<evidence type="ECO:0000313" key="8">
    <source>
        <dbReference type="Proteomes" id="UP000263014"/>
    </source>
</evidence>
<evidence type="ECO:0000313" key="2">
    <source>
        <dbReference type="EMBL" id="RGD68562.1"/>
    </source>
</evidence>
<protein>
    <submittedName>
        <fullName evidence="2">DUF3795 domain-containing protein</fullName>
    </submittedName>
    <submittedName>
        <fullName evidence="1">Protein of uncharacterized function (DUF3795)</fullName>
    </submittedName>
</protein>
<evidence type="ECO:0000313" key="6">
    <source>
        <dbReference type="Proteomes" id="UP000261023"/>
    </source>
</evidence>
<reference evidence="6 7" key="2">
    <citation type="submission" date="2018-08" db="EMBL/GenBank/DDBJ databases">
        <title>A genome reference for cultivated species of the human gut microbiota.</title>
        <authorList>
            <person name="Zou Y."/>
            <person name="Xue W."/>
            <person name="Luo G."/>
        </authorList>
    </citation>
    <scope>NUCLEOTIDE SEQUENCE [LARGE SCALE GENOMIC DNA]</scope>
    <source>
        <strain evidence="2 6">AF19-13AC</strain>
        <strain evidence="4 7">TF05-11AC</strain>
        <strain evidence="3 8">TM09-12</strain>
    </source>
</reference>
<evidence type="ECO:0000313" key="3">
    <source>
        <dbReference type="EMBL" id="RGJ07888.1"/>
    </source>
</evidence>
<name>A0A174F320_9FIRM</name>
<dbReference type="EMBL" id="CYZE01000006">
    <property type="protein sequence ID" value="CUO44742.1"/>
    <property type="molecule type" value="Genomic_DNA"/>
</dbReference>
<organism evidence="1 5">
    <name type="scientific">Hungatella hathewayi</name>
    <dbReference type="NCBI Taxonomy" id="154046"/>
    <lineage>
        <taxon>Bacteria</taxon>
        <taxon>Bacillati</taxon>
        <taxon>Bacillota</taxon>
        <taxon>Clostridia</taxon>
        <taxon>Lachnospirales</taxon>
        <taxon>Lachnospiraceae</taxon>
        <taxon>Hungatella</taxon>
    </lineage>
</organism>
<dbReference type="Proteomes" id="UP000095651">
    <property type="component" value="Unassembled WGS sequence"/>
</dbReference>
<evidence type="ECO:0000313" key="4">
    <source>
        <dbReference type="EMBL" id="RGL95133.1"/>
    </source>
</evidence>
<dbReference type="EMBL" id="QSON01000001">
    <property type="protein sequence ID" value="RGJ07888.1"/>
    <property type="molecule type" value="Genomic_DNA"/>
</dbReference>
<dbReference type="Proteomes" id="UP000263014">
    <property type="component" value="Unassembled WGS sequence"/>
</dbReference>
<evidence type="ECO:0000313" key="7">
    <source>
        <dbReference type="Proteomes" id="UP000261257"/>
    </source>
</evidence>
<accession>A0A174F320</accession>
<gene>
    <name evidence="2" type="ORF">DWX31_20730</name>
    <name evidence="4" type="ORF">DXC39_28320</name>
    <name evidence="3" type="ORF">DXD79_00260</name>
    <name evidence="1" type="ORF">ERS852407_02858</name>
</gene>
<dbReference type="AlphaFoldDB" id="A0A174F320"/>
<dbReference type="Proteomes" id="UP000261023">
    <property type="component" value="Unassembled WGS sequence"/>
</dbReference>
<dbReference type="EMBL" id="QTJW01000015">
    <property type="protein sequence ID" value="RGD68562.1"/>
    <property type="molecule type" value="Genomic_DNA"/>
</dbReference>
<dbReference type="OrthoDB" id="9803966at2"/>
<evidence type="ECO:0000313" key="5">
    <source>
        <dbReference type="Proteomes" id="UP000095651"/>
    </source>
</evidence>
<reference evidence="1 5" key="1">
    <citation type="submission" date="2015-09" db="EMBL/GenBank/DDBJ databases">
        <authorList>
            <consortium name="Pathogen Informatics"/>
        </authorList>
    </citation>
    <scope>NUCLEOTIDE SEQUENCE [LARGE SCALE GENOMIC DNA]</scope>
    <source>
        <strain evidence="1 5">2789STDY5608850</strain>
    </source>
</reference>
<dbReference type="EMBL" id="QSSQ01000047">
    <property type="protein sequence ID" value="RGL95133.1"/>
    <property type="molecule type" value="Genomic_DNA"/>
</dbReference>
<dbReference type="RefSeq" id="WP_002599853.1">
    <property type="nucleotide sequence ID" value="NZ_CABIXC010000006.1"/>
</dbReference>
<sequence>MIESRCGILCSSCGYKEEMGCKGCVHIDKPFWGDGCPVKTCCETREHEHCGQCGDFPCELLKQFAYDEAQGDGGRRIEQCRCWNQGR</sequence>
<dbReference type="Pfam" id="PF12675">
    <property type="entry name" value="DUF3795"/>
    <property type="match status" value="1"/>
</dbReference>
<evidence type="ECO:0000313" key="1">
    <source>
        <dbReference type="EMBL" id="CUO44742.1"/>
    </source>
</evidence>